<dbReference type="InterPro" id="IPR029058">
    <property type="entry name" value="AB_hydrolase_fold"/>
</dbReference>
<protein>
    <recommendedName>
        <fullName evidence="3">Alpha/beta hydrolase</fullName>
    </recommendedName>
</protein>
<evidence type="ECO:0008006" key="3">
    <source>
        <dbReference type="Google" id="ProtNLM"/>
    </source>
</evidence>
<comment type="caution">
    <text evidence="1">The sequence shown here is derived from an EMBL/GenBank/DDBJ whole genome shotgun (WGS) entry which is preliminary data.</text>
</comment>
<name>A0ABQ0QG34_9PROT</name>
<organism evidence="1 2">
    <name type="scientific">Neokomagataea tanensis NBRC 106556</name>
    <dbReference type="NCBI Taxonomy" id="1223519"/>
    <lineage>
        <taxon>Bacteria</taxon>
        <taxon>Pseudomonadati</taxon>
        <taxon>Pseudomonadota</taxon>
        <taxon>Alphaproteobacteria</taxon>
        <taxon>Acetobacterales</taxon>
        <taxon>Acetobacteraceae</taxon>
        <taxon>Neokomagataea</taxon>
    </lineage>
</organism>
<evidence type="ECO:0000313" key="1">
    <source>
        <dbReference type="EMBL" id="GBR43505.1"/>
    </source>
</evidence>
<evidence type="ECO:0000313" key="2">
    <source>
        <dbReference type="Proteomes" id="UP001062443"/>
    </source>
</evidence>
<proteinExistence type="predicted"/>
<dbReference type="EMBL" id="BAQB01000001">
    <property type="protein sequence ID" value="GBR43505.1"/>
    <property type="molecule type" value="Genomic_DNA"/>
</dbReference>
<dbReference type="RefSeq" id="WP_068167660.1">
    <property type="nucleotide sequence ID" value="NZ_BAQB01000001.1"/>
</dbReference>
<dbReference type="SUPFAM" id="SSF53474">
    <property type="entry name" value="alpha/beta-Hydrolases"/>
    <property type="match status" value="1"/>
</dbReference>
<dbReference type="Proteomes" id="UP001062443">
    <property type="component" value="Unassembled WGS sequence"/>
</dbReference>
<gene>
    <name evidence="1" type="ORF">AA106556_0113</name>
</gene>
<keyword evidence="2" id="KW-1185">Reference proteome</keyword>
<reference evidence="1" key="1">
    <citation type="submission" date="2013-04" db="EMBL/GenBank/DDBJ databases">
        <title>The genome sequencing project of 58 acetic acid bacteria.</title>
        <authorList>
            <person name="Okamoto-Kainuma A."/>
            <person name="Ishikawa M."/>
            <person name="Umino S."/>
            <person name="Koizumi Y."/>
            <person name="Shiwa Y."/>
            <person name="Yoshikawa H."/>
            <person name="Matsutani M."/>
            <person name="Matsushita K."/>
        </authorList>
    </citation>
    <scope>NUCLEOTIDE SEQUENCE</scope>
    <source>
        <strain evidence="1">NBRC 106556</strain>
    </source>
</reference>
<sequence length="176" mass="19972">MESNKSILYEDDRILVVWSSEGYFSDTVFITFGDLLLKPDGKRFFAEKPLNKIGISSVGIVSKDNGWYQGDSLLKAYNVVESILKNFSNRILYGGSMGGYAAIKFSRLFSATHVLSLCPQWSLDPDEWGRGGFGFEEHFNDSMRGMGIKKEDVSGAVYVFTDRFDRNDFDHFLKIK</sequence>
<accession>A0ABQ0QG34</accession>